<reference evidence="2" key="2">
    <citation type="journal article" date="2018" name="Plant J.">
        <title>The Sorghum bicolor reference genome: improved assembly, gene annotations, a transcriptome atlas, and signatures of genome organization.</title>
        <authorList>
            <person name="McCormick R.F."/>
            <person name="Truong S.K."/>
            <person name="Sreedasyam A."/>
            <person name="Jenkins J."/>
            <person name="Shu S."/>
            <person name="Sims D."/>
            <person name="Kennedy M."/>
            <person name="Amirebrahimi M."/>
            <person name="Weers B.D."/>
            <person name="McKinley B."/>
            <person name="Mattison A."/>
            <person name="Morishige D.T."/>
            <person name="Grimwood J."/>
            <person name="Schmutz J."/>
            <person name="Mullet J.E."/>
        </authorList>
    </citation>
    <scope>NUCLEOTIDE SEQUENCE [LARGE SCALE GENOMIC DNA]</scope>
    <source>
        <strain evidence="2">cv. BTx623</strain>
    </source>
</reference>
<evidence type="ECO:0000313" key="2">
    <source>
        <dbReference type="Proteomes" id="UP000000768"/>
    </source>
</evidence>
<keyword evidence="2" id="KW-1185">Reference proteome</keyword>
<dbReference type="Proteomes" id="UP000000768">
    <property type="component" value="Chromosome 8"/>
</dbReference>
<accession>A0A1Z5R668</accession>
<proteinExistence type="predicted"/>
<protein>
    <submittedName>
        <fullName evidence="1">Uncharacterized protein</fullName>
    </submittedName>
</protein>
<organism evidence="1 2">
    <name type="scientific">Sorghum bicolor</name>
    <name type="common">Sorghum</name>
    <name type="synonym">Sorghum vulgare</name>
    <dbReference type="NCBI Taxonomy" id="4558"/>
    <lineage>
        <taxon>Eukaryota</taxon>
        <taxon>Viridiplantae</taxon>
        <taxon>Streptophyta</taxon>
        <taxon>Embryophyta</taxon>
        <taxon>Tracheophyta</taxon>
        <taxon>Spermatophyta</taxon>
        <taxon>Magnoliopsida</taxon>
        <taxon>Liliopsida</taxon>
        <taxon>Poales</taxon>
        <taxon>Poaceae</taxon>
        <taxon>PACMAD clade</taxon>
        <taxon>Panicoideae</taxon>
        <taxon>Andropogonodae</taxon>
        <taxon>Andropogoneae</taxon>
        <taxon>Sorghinae</taxon>
        <taxon>Sorghum</taxon>
    </lineage>
</organism>
<name>A0A1Z5R668_SORBI</name>
<dbReference type="Gramene" id="OQU79217">
    <property type="protein sequence ID" value="OQU79217"/>
    <property type="gene ID" value="SORBI_3008G113350"/>
</dbReference>
<reference evidence="1 2" key="1">
    <citation type="journal article" date="2009" name="Nature">
        <title>The Sorghum bicolor genome and the diversification of grasses.</title>
        <authorList>
            <person name="Paterson A.H."/>
            <person name="Bowers J.E."/>
            <person name="Bruggmann R."/>
            <person name="Dubchak I."/>
            <person name="Grimwood J."/>
            <person name="Gundlach H."/>
            <person name="Haberer G."/>
            <person name="Hellsten U."/>
            <person name="Mitros T."/>
            <person name="Poliakov A."/>
            <person name="Schmutz J."/>
            <person name="Spannagl M."/>
            <person name="Tang H."/>
            <person name="Wang X."/>
            <person name="Wicker T."/>
            <person name="Bharti A.K."/>
            <person name="Chapman J."/>
            <person name="Feltus F.A."/>
            <person name="Gowik U."/>
            <person name="Grigoriev I.V."/>
            <person name="Lyons E."/>
            <person name="Maher C.A."/>
            <person name="Martis M."/>
            <person name="Narechania A."/>
            <person name="Otillar R.P."/>
            <person name="Penning B.W."/>
            <person name="Salamov A.A."/>
            <person name="Wang Y."/>
            <person name="Zhang L."/>
            <person name="Carpita N.C."/>
            <person name="Freeling M."/>
            <person name="Gingle A.R."/>
            <person name="Hash C.T."/>
            <person name="Keller B."/>
            <person name="Klein P."/>
            <person name="Kresovich S."/>
            <person name="McCann M.C."/>
            <person name="Ming R."/>
            <person name="Peterson D.G."/>
            <person name="Mehboob-ur-Rahman"/>
            <person name="Ware D."/>
            <person name="Westhoff P."/>
            <person name="Mayer K.F."/>
            <person name="Messing J."/>
            <person name="Rokhsar D.S."/>
        </authorList>
    </citation>
    <scope>NUCLEOTIDE SEQUENCE [LARGE SCALE GENOMIC DNA]</scope>
    <source>
        <strain evidence="2">cv. BTx623</strain>
    </source>
</reference>
<gene>
    <name evidence="1" type="ORF">SORBI_3008G113350</name>
</gene>
<dbReference type="EMBL" id="CM000767">
    <property type="protein sequence ID" value="OQU79217.1"/>
    <property type="molecule type" value="Genomic_DNA"/>
</dbReference>
<sequence>MPGRWERGGATGAPGSRAWVMLVGREMVGTRECGGDLLPFLLSPARTIAGGKEGTQAACPARTHKLDPYPVVQGPRNSPWFHTLLHAGWLRHMVYWLNLGNLNFDEGRWDWKFYVIQAGIQSSI</sequence>
<evidence type="ECO:0000313" key="1">
    <source>
        <dbReference type="EMBL" id="OQU79217.1"/>
    </source>
</evidence>
<dbReference type="AlphaFoldDB" id="A0A1Z5R668"/>
<dbReference type="InParanoid" id="A0A1Z5R668"/>